<dbReference type="EMBL" id="AMQN01005014">
    <property type="status" value="NOT_ANNOTATED_CDS"/>
    <property type="molecule type" value="Genomic_DNA"/>
</dbReference>
<dbReference type="Proteomes" id="UP000014760">
    <property type="component" value="Unassembled WGS sequence"/>
</dbReference>
<dbReference type="EMBL" id="AMQN01005015">
    <property type="status" value="NOT_ANNOTATED_CDS"/>
    <property type="molecule type" value="Genomic_DNA"/>
</dbReference>
<reference evidence="2 4" key="2">
    <citation type="journal article" date="2013" name="Nature">
        <title>Insights into bilaterian evolution from three spiralian genomes.</title>
        <authorList>
            <person name="Simakov O."/>
            <person name="Marletaz F."/>
            <person name="Cho S.J."/>
            <person name="Edsinger-Gonzales E."/>
            <person name="Havlak P."/>
            <person name="Hellsten U."/>
            <person name="Kuo D.H."/>
            <person name="Larsson T."/>
            <person name="Lv J."/>
            <person name="Arendt D."/>
            <person name="Savage R."/>
            <person name="Osoegawa K."/>
            <person name="de Jong P."/>
            <person name="Grimwood J."/>
            <person name="Chapman J.A."/>
            <person name="Shapiro H."/>
            <person name="Aerts A."/>
            <person name="Otillar R.P."/>
            <person name="Terry A.Y."/>
            <person name="Boore J.L."/>
            <person name="Grigoriev I.V."/>
            <person name="Lindberg D.R."/>
            <person name="Seaver E.C."/>
            <person name="Weisblat D.A."/>
            <person name="Putnam N.H."/>
            <person name="Rokhsar D.S."/>
        </authorList>
    </citation>
    <scope>NUCLEOTIDE SEQUENCE</scope>
    <source>
        <strain evidence="2 4">I ESC-2004</strain>
    </source>
</reference>
<dbReference type="PROSITE" id="PS51257">
    <property type="entry name" value="PROKAR_LIPOPROTEIN"/>
    <property type="match status" value="1"/>
</dbReference>
<proteinExistence type="predicted"/>
<dbReference type="EnsemblMetazoa" id="CapteT202530">
    <property type="protein sequence ID" value="CapteP202530"/>
    <property type="gene ID" value="CapteG202530"/>
</dbReference>
<dbReference type="EMBL" id="KB294939">
    <property type="protein sequence ID" value="ELU13886.1"/>
    <property type="molecule type" value="Genomic_DNA"/>
</dbReference>
<evidence type="ECO:0000256" key="1">
    <source>
        <dbReference type="SAM" id="SignalP"/>
    </source>
</evidence>
<evidence type="ECO:0000313" key="3">
    <source>
        <dbReference type="EnsemblMetazoa" id="CapteP202530"/>
    </source>
</evidence>
<protein>
    <submittedName>
        <fullName evidence="2 3">Uncharacterized protein</fullName>
    </submittedName>
</protein>
<organism evidence="2">
    <name type="scientific">Capitella teleta</name>
    <name type="common">Polychaete worm</name>
    <dbReference type="NCBI Taxonomy" id="283909"/>
    <lineage>
        <taxon>Eukaryota</taxon>
        <taxon>Metazoa</taxon>
        <taxon>Spiralia</taxon>
        <taxon>Lophotrochozoa</taxon>
        <taxon>Annelida</taxon>
        <taxon>Polychaeta</taxon>
        <taxon>Sedentaria</taxon>
        <taxon>Scolecida</taxon>
        <taxon>Capitellidae</taxon>
        <taxon>Capitella</taxon>
    </lineage>
</organism>
<feature type="chain" id="PRO_5008788875" evidence="1">
    <location>
        <begin position="22"/>
        <end position="202"/>
    </location>
</feature>
<evidence type="ECO:0000313" key="2">
    <source>
        <dbReference type="EMBL" id="ELU13886.1"/>
    </source>
</evidence>
<accession>R7VC40</accession>
<evidence type="ECO:0000313" key="4">
    <source>
        <dbReference type="Proteomes" id="UP000014760"/>
    </source>
</evidence>
<gene>
    <name evidence="2" type="ORF">CAPTEDRAFT_202530</name>
</gene>
<dbReference type="HOGENOM" id="CLU_1355785_0_0_1"/>
<feature type="signal peptide" evidence="1">
    <location>
        <begin position="1"/>
        <end position="21"/>
    </location>
</feature>
<dbReference type="AlphaFoldDB" id="R7VC40"/>
<keyword evidence="1" id="KW-0732">Signal</keyword>
<name>R7VC40_CAPTE</name>
<reference evidence="4" key="1">
    <citation type="submission" date="2012-12" db="EMBL/GenBank/DDBJ databases">
        <authorList>
            <person name="Hellsten U."/>
            <person name="Grimwood J."/>
            <person name="Chapman J.A."/>
            <person name="Shapiro H."/>
            <person name="Aerts A."/>
            <person name="Otillar R.P."/>
            <person name="Terry A.Y."/>
            <person name="Boore J.L."/>
            <person name="Simakov O."/>
            <person name="Marletaz F."/>
            <person name="Cho S.-J."/>
            <person name="Edsinger-Gonzales E."/>
            <person name="Havlak P."/>
            <person name="Kuo D.-H."/>
            <person name="Larsson T."/>
            <person name="Lv J."/>
            <person name="Arendt D."/>
            <person name="Savage R."/>
            <person name="Osoegawa K."/>
            <person name="de Jong P."/>
            <person name="Lindberg D.R."/>
            <person name="Seaver E.C."/>
            <person name="Weisblat D.A."/>
            <person name="Putnam N.H."/>
            <person name="Grigoriev I.V."/>
            <person name="Rokhsar D.S."/>
        </authorList>
    </citation>
    <scope>NUCLEOTIDE SEQUENCE</scope>
    <source>
        <strain evidence="4">I ESC-2004</strain>
    </source>
</reference>
<keyword evidence="4" id="KW-1185">Reference proteome</keyword>
<sequence>MRLVLHSLLLCNFLSVSVVSCTLEDSWFLIDACFDDFIDGALNGYFEECPPCSSGRKNRKCESEALDIFNLMHLQTPSTLYLLEPGMREEWATPCHYLRVIDDLDDVCPKLPTLIISEWRIVSDSECQCDDGVKWNYQECYDRESATKLNASLCLGNSRISEPCVCGGVSQVVIALKVANQIGWKIPSKFGNLCSASELFPY</sequence>
<reference evidence="3" key="3">
    <citation type="submission" date="2015-06" db="UniProtKB">
        <authorList>
            <consortium name="EnsemblMetazoa"/>
        </authorList>
    </citation>
    <scope>IDENTIFICATION</scope>
</reference>